<dbReference type="PANTHER" id="PTHR11113:SF2">
    <property type="entry name" value="ADENINE DEAMINASE"/>
    <property type="match status" value="1"/>
</dbReference>
<evidence type="ECO:0000256" key="3">
    <source>
        <dbReference type="ARBA" id="ARBA00022801"/>
    </source>
</evidence>
<dbReference type="GO" id="GO:0000034">
    <property type="term" value="F:adenine deaminase activity"/>
    <property type="evidence" value="ECO:0007669"/>
    <property type="project" value="UniProtKB-UniRule"/>
</dbReference>
<keyword evidence="4 6" id="KW-0464">Manganese</keyword>
<comment type="similarity">
    <text evidence="1 6">Belongs to the metallo-dependent hydrolases superfamily. Adenine deaminase family.</text>
</comment>
<keyword evidence="3 6" id="KW-0378">Hydrolase</keyword>
<dbReference type="InterPro" id="IPR006680">
    <property type="entry name" value="Amidohydro-rel"/>
</dbReference>
<dbReference type="EC" id="3.5.4.2" evidence="2 6"/>
<evidence type="ECO:0000313" key="10">
    <source>
        <dbReference type="Proteomes" id="UP000007030"/>
    </source>
</evidence>
<dbReference type="InterPro" id="IPR026912">
    <property type="entry name" value="Adenine_deam_C"/>
</dbReference>
<evidence type="ECO:0000256" key="2">
    <source>
        <dbReference type="ARBA" id="ARBA00012782"/>
    </source>
</evidence>
<dbReference type="InterPro" id="IPR011059">
    <property type="entry name" value="Metal-dep_hydrolase_composite"/>
</dbReference>
<gene>
    <name evidence="6" type="primary">ade</name>
    <name evidence="9" type="ordered locus">Marky_0477</name>
</gene>
<dbReference type="GO" id="GO:0006146">
    <property type="term" value="P:adenine catabolic process"/>
    <property type="evidence" value="ECO:0007669"/>
    <property type="project" value="InterPro"/>
</dbReference>
<reference evidence="9 10" key="1">
    <citation type="journal article" date="2012" name="Stand. Genomic Sci.">
        <title>Complete genome sequence of the aerobic, heterotroph Marinithermus hydrothermalis type strain (T1(T)) from a deep-sea hydrothermal vent chimney.</title>
        <authorList>
            <person name="Copeland A."/>
            <person name="Gu W."/>
            <person name="Yasawong M."/>
            <person name="Lapidus A."/>
            <person name="Lucas S."/>
            <person name="Deshpande S."/>
            <person name="Pagani I."/>
            <person name="Tapia R."/>
            <person name="Cheng J.F."/>
            <person name="Goodwin L.A."/>
            <person name="Pitluck S."/>
            <person name="Liolios K."/>
            <person name="Ivanova N."/>
            <person name="Mavromatis K."/>
            <person name="Mikhailova N."/>
            <person name="Pati A."/>
            <person name="Chen A."/>
            <person name="Palaniappan K."/>
            <person name="Land M."/>
            <person name="Pan C."/>
            <person name="Brambilla E.M."/>
            <person name="Rohde M."/>
            <person name="Tindall B.J."/>
            <person name="Sikorski J."/>
            <person name="Goker M."/>
            <person name="Detter J.C."/>
            <person name="Bristow J."/>
            <person name="Eisen J.A."/>
            <person name="Markowitz V."/>
            <person name="Hugenholtz P."/>
            <person name="Kyrpides N.C."/>
            <person name="Klenk H.P."/>
            <person name="Woyke T."/>
        </authorList>
    </citation>
    <scope>NUCLEOTIDE SEQUENCE [LARGE SCALE GENOMIC DNA]</scope>
    <source>
        <strain evidence="10">DSM 14884 / JCM 11576 / T1</strain>
    </source>
</reference>
<evidence type="ECO:0000313" key="9">
    <source>
        <dbReference type="EMBL" id="AEB11229.1"/>
    </source>
</evidence>
<dbReference type="Pfam" id="PF01979">
    <property type="entry name" value="Amidohydro_1"/>
    <property type="match status" value="1"/>
</dbReference>
<evidence type="ECO:0000256" key="1">
    <source>
        <dbReference type="ARBA" id="ARBA00006773"/>
    </source>
</evidence>
<organism evidence="9 10">
    <name type="scientific">Marinithermus hydrothermalis (strain DSM 14884 / JCM 11576 / T1)</name>
    <dbReference type="NCBI Taxonomy" id="869210"/>
    <lineage>
        <taxon>Bacteria</taxon>
        <taxon>Thermotogati</taxon>
        <taxon>Deinococcota</taxon>
        <taxon>Deinococci</taxon>
        <taxon>Thermales</taxon>
        <taxon>Thermaceae</taxon>
        <taxon>Marinithermus</taxon>
    </lineage>
</organism>
<evidence type="ECO:0000256" key="5">
    <source>
        <dbReference type="ARBA" id="ARBA00047720"/>
    </source>
</evidence>
<dbReference type="Gene3D" id="2.30.40.10">
    <property type="entry name" value="Urease, subunit C, domain 1"/>
    <property type="match status" value="1"/>
</dbReference>
<dbReference type="KEGG" id="mhd:Marky_0477"/>
<keyword evidence="10" id="KW-1185">Reference proteome</keyword>
<dbReference type="OrthoDB" id="9775607at2"/>
<dbReference type="AlphaFoldDB" id="F2NLX2"/>
<dbReference type="InterPro" id="IPR032466">
    <property type="entry name" value="Metal_Hydrolase"/>
</dbReference>
<dbReference type="HOGENOM" id="CLU_027935_0_0_0"/>
<dbReference type="CDD" id="cd01295">
    <property type="entry name" value="AdeC"/>
    <property type="match status" value="1"/>
</dbReference>
<dbReference type="HAMAP" id="MF_01518">
    <property type="entry name" value="Adenine_deamin"/>
    <property type="match status" value="1"/>
</dbReference>
<feature type="domain" description="Adenine deaminase C-terminal" evidence="8">
    <location>
        <begin position="400"/>
        <end position="568"/>
    </location>
</feature>
<dbReference type="NCBIfam" id="TIGR01178">
    <property type="entry name" value="ade"/>
    <property type="match status" value="1"/>
</dbReference>
<dbReference type="InterPro" id="IPR006679">
    <property type="entry name" value="Adenine_deam"/>
</dbReference>
<sequence>MTPRTLTHLLAVARGDRPADLLIKNARVVNVFTGEVYPADVAVAGAWIAGVGTGYTGRREVDLAGRYLVPGLIDAHLHLESSMVTPYEFARVVVPRGTTTVVADPHEIANVAGLEGIRYILEASEGLPLSVLVTLPSCVPATSLATSGARLEAADLKAFADHPRVLGLAEFMNVPGAVRGEPEALAKLLAFRDRHVDGHAPAVRGKWLQAYAAAGPRTDHESTTPEEVREKLRAGLHVFLREGTAARNLRDLLPALTPENARRVAFCTDDRHPEDLLEEGHIDHAVRLAVAAGVDPVTAIRMATLNAAEALGLKDRGAIAPGRRADLAATPSLEAFRAEWVMSGGRVVAVDGAPQGDAWVPPQVDASAVQGTVRVRVARQNLEIPARGRRVRVIGVVPGQIVTEHRIAEARIKDGLAVADPGRDLLKLAVVERHGRGGGVGLGFVAGLGLKKGAIAGSVAHDAHNLIAAGADDRSMRTALRAVARFGGGYAAALGDEVLAVVPLPIAGLISNCSADRVRLQMRVLTAATRELGCGLPDPFMPLSFLALEVIPKLKLTDQGLVDVERFQRVDLWVD</sequence>
<dbReference type="SUPFAM" id="SSF51556">
    <property type="entry name" value="Metallo-dependent hydrolases"/>
    <property type="match status" value="1"/>
</dbReference>
<name>F2NLX2_MARHT</name>
<evidence type="ECO:0000259" key="7">
    <source>
        <dbReference type="Pfam" id="PF01979"/>
    </source>
</evidence>
<dbReference type="SUPFAM" id="SSF51338">
    <property type="entry name" value="Composite domain of metallo-dependent hydrolases"/>
    <property type="match status" value="1"/>
</dbReference>
<dbReference type="EMBL" id="CP002630">
    <property type="protein sequence ID" value="AEB11229.1"/>
    <property type="molecule type" value="Genomic_DNA"/>
</dbReference>
<dbReference type="eggNOG" id="COG1001">
    <property type="taxonomic scope" value="Bacteria"/>
</dbReference>
<feature type="domain" description="Amidohydrolase-related" evidence="7">
    <location>
        <begin position="67"/>
        <end position="341"/>
    </location>
</feature>
<proteinExistence type="inferred from homology"/>
<dbReference type="RefSeq" id="WP_013703282.1">
    <property type="nucleotide sequence ID" value="NC_015387.1"/>
</dbReference>
<evidence type="ECO:0000259" key="8">
    <source>
        <dbReference type="Pfam" id="PF13382"/>
    </source>
</evidence>
<evidence type="ECO:0000256" key="4">
    <source>
        <dbReference type="ARBA" id="ARBA00023211"/>
    </source>
</evidence>
<dbReference type="STRING" id="869210.Marky_0477"/>
<evidence type="ECO:0000256" key="6">
    <source>
        <dbReference type="HAMAP-Rule" id="MF_01518"/>
    </source>
</evidence>
<dbReference type="PANTHER" id="PTHR11113">
    <property type="entry name" value="N-ACETYLGLUCOSAMINE-6-PHOSPHATE DEACETYLASE"/>
    <property type="match status" value="1"/>
</dbReference>
<dbReference type="Proteomes" id="UP000007030">
    <property type="component" value="Chromosome"/>
</dbReference>
<protein>
    <recommendedName>
        <fullName evidence="2 6">Adenine deaminase</fullName>
        <shortName evidence="6">Adenase</shortName>
        <shortName evidence="6">Adenine aminase</shortName>
        <ecNumber evidence="2 6">3.5.4.2</ecNumber>
    </recommendedName>
</protein>
<dbReference type="Pfam" id="PF13382">
    <property type="entry name" value="Adenine_deam_C"/>
    <property type="match status" value="1"/>
</dbReference>
<dbReference type="Gene3D" id="3.20.20.140">
    <property type="entry name" value="Metal-dependent hydrolases"/>
    <property type="match status" value="1"/>
</dbReference>
<accession>F2NLX2</accession>
<comment type="catalytic activity">
    <reaction evidence="5 6">
        <text>adenine + H2O + H(+) = hypoxanthine + NH4(+)</text>
        <dbReference type="Rhea" id="RHEA:23688"/>
        <dbReference type="ChEBI" id="CHEBI:15377"/>
        <dbReference type="ChEBI" id="CHEBI:15378"/>
        <dbReference type="ChEBI" id="CHEBI:16708"/>
        <dbReference type="ChEBI" id="CHEBI:17368"/>
        <dbReference type="ChEBI" id="CHEBI:28938"/>
        <dbReference type="EC" id="3.5.4.2"/>
    </reaction>
</comment>
<comment type="cofactor">
    <cofactor evidence="6">
        <name>Mn(2+)</name>
        <dbReference type="ChEBI" id="CHEBI:29035"/>
    </cofactor>
</comment>